<dbReference type="RefSeq" id="WP_009185335.1">
    <property type="nucleotide sequence ID" value="NZ_AMGM01000034.1"/>
</dbReference>
<dbReference type="AlphaFoldDB" id="K1KY23"/>
<keyword evidence="2" id="KW-0547">Nucleotide-binding</keyword>
<keyword evidence="3 5" id="KW-0067">ATP-binding</keyword>
<dbReference type="GO" id="GO:0016887">
    <property type="term" value="F:ATP hydrolysis activity"/>
    <property type="evidence" value="ECO:0007669"/>
    <property type="project" value="InterPro"/>
</dbReference>
<proteinExistence type="predicted"/>
<dbReference type="PROSITE" id="PS50893">
    <property type="entry name" value="ABC_TRANSPORTER_2"/>
    <property type="match status" value="1"/>
</dbReference>
<comment type="caution">
    <text evidence="5">The sequence shown here is derived from an EMBL/GenBank/DDBJ whole genome shotgun (WGS) entry which is preliminary data.</text>
</comment>
<dbReference type="PANTHER" id="PTHR42734:SF21">
    <property type="entry name" value="IRON ABC TRANSPORTER, ATP-BINDING PROTEIN"/>
    <property type="match status" value="1"/>
</dbReference>
<dbReference type="SUPFAM" id="SSF52540">
    <property type="entry name" value="P-loop containing nucleoside triphosphate hydrolases"/>
    <property type="match status" value="1"/>
</dbReference>
<reference evidence="5 6" key="1">
    <citation type="journal article" date="2012" name="J. Bacteriol.">
        <title>Draft Genome Sequence of Cecembia lonarensis Strain LW9T, Isolated from Lonar Lake, a Haloalkaline Lake in India.</title>
        <authorList>
            <person name="Shivaji S."/>
            <person name="Ara S."/>
            <person name="Singh A."/>
            <person name="Pinnaka A.K."/>
        </authorList>
    </citation>
    <scope>NUCLEOTIDE SEQUENCE [LARGE SCALE GENOMIC DNA]</scope>
    <source>
        <strain evidence="5 6">LW9</strain>
    </source>
</reference>
<evidence type="ECO:0000313" key="6">
    <source>
        <dbReference type="Proteomes" id="UP000004478"/>
    </source>
</evidence>
<keyword evidence="1" id="KW-0813">Transport</keyword>
<dbReference type="Pfam" id="PF00005">
    <property type="entry name" value="ABC_tran"/>
    <property type="match status" value="1"/>
</dbReference>
<dbReference type="OrthoDB" id="9787851at2"/>
<dbReference type="GO" id="GO:0005524">
    <property type="term" value="F:ATP binding"/>
    <property type="evidence" value="ECO:0007669"/>
    <property type="project" value="UniProtKB-KW"/>
</dbReference>
<sequence length="337" mass="37605">MASNPIILTASNLNLGYLKGKQVNTIAENLDFALEKGKLTCLLGPNGVGKSTLIKTIMGQLPPLHGQIYLEGKPIQQYGLREISKKIAIVLTDKIRLGSISVRQLVELGRIPHTSWLGKLAPEDQNKVDNAIKATNILYLADRPLTELSDGQLQKVMIARALAQDGEILLLDEPTAHLDLVNRLEIMHLLKSIAREENKAILITTHDLEIAIETADEFWLMPCGSPLVSGLPEDLIIQQNLDLLLPSHQLYFDRDSGKIKRKVEILKINIDGPASIKKWLELALIKNHITTLPEDQNLILKENPFELIFKDGKNETKFHQIKALIDFLKKGNAAEKN</sequence>
<keyword evidence="6" id="KW-1185">Reference proteome</keyword>
<gene>
    <name evidence="5" type="primary">yusV</name>
    <name evidence="5" type="ORF">B879_02306</name>
</gene>
<evidence type="ECO:0000313" key="5">
    <source>
        <dbReference type="EMBL" id="EKB49040.1"/>
    </source>
</evidence>
<name>K1KY23_CECL9</name>
<evidence type="ECO:0000256" key="2">
    <source>
        <dbReference type="ARBA" id="ARBA00022741"/>
    </source>
</evidence>
<dbReference type="InterPro" id="IPR027417">
    <property type="entry name" value="P-loop_NTPase"/>
</dbReference>
<dbReference type="FunFam" id="3.40.50.300:FF:000134">
    <property type="entry name" value="Iron-enterobactin ABC transporter ATP-binding protein"/>
    <property type="match status" value="1"/>
</dbReference>
<dbReference type="SMART" id="SM00382">
    <property type="entry name" value="AAA"/>
    <property type="match status" value="1"/>
</dbReference>
<feature type="domain" description="ABC transporter" evidence="4">
    <location>
        <begin position="8"/>
        <end position="248"/>
    </location>
</feature>
<dbReference type="Gene3D" id="3.40.50.300">
    <property type="entry name" value="P-loop containing nucleotide triphosphate hydrolases"/>
    <property type="match status" value="1"/>
</dbReference>
<dbReference type="InterPro" id="IPR050153">
    <property type="entry name" value="Metal_Ion_Import_ABC"/>
</dbReference>
<accession>K1KY23</accession>
<organism evidence="5 6">
    <name type="scientific">Cecembia lonarensis (strain CCUG 58316 / KCTC 22772 / LW9)</name>
    <dbReference type="NCBI Taxonomy" id="1225176"/>
    <lineage>
        <taxon>Bacteria</taxon>
        <taxon>Pseudomonadati</taxon>
        <taxon>Bacteroidota</taxon>
        <taxon>Cytophagia</taxon>
        <taxon>Cytophagales</taxon>
        <taxon>Cyclobacteriaceae</taxon>
        <taxon>Cecembia</taxon>
    </lineage>
</organism>
<dbReference type="CDD" id="cd03214">
    <property type="entry name" value="ABC_Iron-Siderophores_B12_Hemin"/>
    <property type="match status" value="1"/>
</dbReference>
<dbReference type="InterPro" id="IPR003439">
    <property type="entry name" value="ABC_transporter-like_ATP-bd"/>
</dbReference>
<evidence type="ECO:0000256" key="3">
    <source>
        <dbReference type="ARBA" id="ARBA00022840"/>
    </source>
</evidence>
<evidence type="ECO:0000259" key="4">
    <source>
        <dbReference type="PROSITE" id="PS50893"/>
    </source>
</evidence>
<dbReference type="InterPro" id="IPR003593">
    <property type="entry name" value="AAA+_ATPase"/>
</dbReference>
<dbReference type="PANTHER" id="PTHR42734">
    <property type="entry name" value="METAL TRANSPORT SYSTEM ATP-BINDING PROTEIN TM_0124-RELATED"/>
    <property type="match status" value="1"/>
</dbReference>
<dbReference type="Proteomes" id="UP000004478">
    <property type="component" value="Unassembled WGS sequence"/>
</dbReference>
<evidence type="ECO:0000256" key="1">
    <source>
        <dbReference type="ARBA" id="ARBA00022448"/>
    </source>
</evidence>
<protein>
    <submittedName>
        <fullName evidence="5">Putative siderophore transport system ATP-binding protein YusV</fullName>
    </submittedName>
</protein>
<dbReference type="EMBL" id="AMGM01000034">
    <property type="protein sequence ID" value="EKB49040.1"/>
    <property type="molecule type" value="Genomic_DNA"/>
</dbReference>